<dbReference type="EMBL" id="JBJKFK010001799">
    <property type="protein sequence ID" value="KAL3312210.1"/>
    <property type="molecule type" value="Genomic_DNA"/>
</dbReference>
<feature type="compositionally biased region" description="Basic and acidic residues" evidence="2">
    <location>
        <begin position="380"/>
        <end position="391"/>
    </location>
</feature>
<feature type="coiled-coil region" evidence="1">
    <location>
        <begin position="1112"/>
        <end position="1215"/>
    </location>
</feature>
<feature type="coiled-coil region" evidence="1">
    <location>
        <begin position="970"/>
        <end position="1067"/>
    </location>
</feature>
<sequence>MGRVGDLQSQRLYVDKIQMIQSELETERERTNLQAERQKRTMEGVIIQLKEESARLRDQVQNLERELTKVEGDLLDCQERLVESEKLNIRQQRELDAVAELHKKVCSKLSTLMNFKMSSEIRNLRDYKLFAGQGMNKNERDQMNDLKESLEAEIEELRLSKDLNEAYRTKVGELQLTADRISAHESRARDDAASADQKEAQLKHAENELLKIEKKHNELLQATNDRIANENKSMQEEVSNLARKVAELEAENEFKTTELEDTKERNRKLTDSIERAEMNLEKEMQYCNLRKKECELGKKDVDILQQKIKDLQKELQEASVDQENKLNEIKELQVKLADAKREKESGEKLVQEARLKQESLAKEIESLMEANKRLTSAVDEQTKSSNEKMMEVDSQNMDLDRFRSEVTELQEERTKLASEKLALETEVQTKSAEIDQLNDEIRQAYSEKEELDRQTRNLEDELQTRNGEVETYKKNNDTLSVTMEQQSKNLEQKTSELDLKKKEIESLKADRKKLLDSLKAEEQKAHDRHMDNYKELLEVKRTRDDLQRQKNSCEAALQRNSDKIDALNQEIKQCKENAEKYLESLEQAQSMTKDKEKELAEVQSSFDSTKEEMAQLTSEKTETEAKINELESSITQATTERDDSLAKIGQLEEELQKKSNEYDENKEKAEKDLDDQKRQNEKLTSSLERFTSSLDERTQELASKGKELIDLRNEKEQVALENQRNLTNIKRLKSELDKNITDNEELRKQKALLEGQKFEADSSVREIQNRLNEKHRIEANLKSTIERLETDLVEAKANYSVQCKELAQFRNERDLAMHEKERLSVQLEEVNAKLSTSEEKSLEEKEQVRALTNELEELKEKIAKFEQDVKLKDQNLSEKESEIAEMKSKIDSLADEIRDLVKDLDEKTTSFDQLKSANERLKNSSEEITKKIDELAESTDQENQLRNIASELALATKLRQRSESELLNCKMRLETSQRNYERERERLLALERRRQEMEQLNNGLQKENSDLKQDLDSLKTDLNRTKLHDNNLVTDLQLKLTKQAAELERLRKTVSEKSSELLQSKTEYAHLQRDKEAGTDLQQQMERTMDSQNRTILKLRSDLNKATPKSEVDSLIKQLSTAERKYKDLEQMSEALAIPILRYLVEKVQSESMRHRRDKDQAQQAILVDYQNKLKLQGDRAVRADAAFKEVNAENMRLTRSLRQIQERCVFLESEVKGNRRSRGQMDRFGDPV</sequence>
<dbReference type="PANTHER" id="PTHR18937">
    <property type="entry name" value="STRUCTURAL MAINTENANCE OF CHROMOSOMES SMC FAMILY MEMBER"/>
    <property type="match status" value="1"/>
</dbReference>
<name>A0ABD2PXR1_9PLAT</name>
<protein>
    <submittedName>
        <fullName evidence="3">Uncharacterized protein</fullName>
    </submittedName>
</protein>
<evidence type="ECO:0000256" key="2">
    <source>
        <dbReference type="SAM" id="MobiDB-lite"/>
    </source>
</evidence>
<feature type="compositionally biased region" description="Basic and acidic residues" evidence="2">
    <location>
        <begin position="654"/>
        <end position="681"/>
    </location>
</feature>
<feature type="region of interest" description="Disordered" evidence="2">
    <location>
        <begin position="585"/>
        <end position="686"/>
    </location>
</feature>
<feature type="region of interest" description="Disordered" evidence="2">
    <location>
        <begin position="446"/>
        <end position="479"/>
    </location>
</feature>
<gene>
    <name evidence="3" type="ORF">Ciccas_009200</name>
</gene>
<keyword evidence="4" id="KW-1185">Reference proteome</keyword>
<accession>A0ABD2PXR1</accession>
<feature type="compositionally biased region" description="Basic and acidic residues" evidence="2">
    <location>
        <begin position="608"/>
        <end position="629"/>
    </location>
</feature>
<dbReference type="Proteomes" id="UP001626550">
    <property type="component" value="Unassembled WGS sequence"/>
</dbReference>
<comment type="caution">
    <text evidence="3">The sequence shown here is derived from an EMBL/GenBank/DDBJ whole genome shotgun (WGS) entry which is preliminary data.</text>
</comment>
<organism evidence="3 4">
    <name type="scientific">Cichlidogyrus casuarinus</name>
    <dbReference type="NCBI Taxonomy" id="1844966"/>
    <lineage>
        <taxon>Eukaryota</taxon>
        <taxon>Metazoa</taxon>
        <taxon>Spiralia</taxon>
        <taxon>Lophotrochozoa</taxon>
        <taxon>Platyhelminthes</taxon>
        <taxon>Monogenea</taxon>
        <taxon>Monopisthocotylea</taxon>
        <taxon>Dactylogyridea</taxon>
        <taxon>Ancyrocephalidae</taxon>
        <taxon>Cichlidogyrus</taxon>
    </lineage>
</organism>
<evidence type="ECO:0000256" key="1">
    <source>
        <dbReference type="SAM" id="Coils"/>
    </source>
</evidence>
<proteinExistence type="predicted"/>
<dbReference type="AlphaFoldDB" id="A0ABD2PXR1"/>
<dbReference type="Gene3D" id="1.10.287.1490">
    <property type="match status" value="2"/>
</dbReference>
<feature type="coiled-coil region" evidence="1">
    <location>
        <begin position="136"/>
        <end position="163"/>
    </location>
</feature>
<evidence type="ECO:0000313" key="3">
    <source>
        <dbReference type="EMBL" id="KAL3312210.1"/>
    </source>
</evidence>
<keyword evidence="1" id="KW-0175">Coiled coil</keyword>
<feature type="coiled-coil region" evidence="1">
    <location>
        <begin position="21"/>
        <end position="80"/>
    </location>
</feature>
<feature type="compositionally biased region" description="Basic and acidic residues" evidence="2">
    <location>
        <begin position="446"/>
        <end position="476"/>
    </location>
</feature>
<feature type="region of interest" description="Disordered" evidence="2">
    <location>
        <begin position="375"/>
        <end position="399"/>
    </location>
</feature>
<evidence type="ECO:0000313" key="4">
    <source>
        <dbReference type="Proteomes" id="UP001626550"/>
    </source>
</evidence>
<reference evidence="3 4" key="1">
    <citation type="submission" date="2024-11" db="EMBL/GenBank/DDBJ databases">
        <title>Adaptive evolution of stress response genes in parasites aligns with host niche diversity.</title>
        <authorList>
            <person name="Hahn C."/>
            <person name="Resl P."/>
        </authorList>
    </citation>
    <scope>NUCLEOTIDE SEQUENCE [LARGE SCALE GENOMIC DNA]</scope>
    <source>
        <strain evidence="3">EGGRZ-B1_66</strain>
        <tissue evidence="3">Body</tissue>
    </source>
</reference>